<dbReference type="Proteomes" id="UP000265520">
    <property type="component" value="Unassembled WGS sequence"/>
</dbReference>
<dbReference type="EMBL" id="LXQA010261998">
    <property type="protein sequence ID" value="MCI38964.1"/>
    <property type="molecule type" value="Genomic_DNA"/>
</dbReference>
<accession>A0A392RS87</accession>
<proteinExistence type="predicted"/>
<evidence type="ECO:0000313" key="2">
    <source>
        <dbReference type="Proteomes" id="UP000265520"/>
    </source>
</evidence>
<evidence type="ECO:0000313" key="1">
    <source>
        <dbReference type="EMBL" id="MCI38964.1"/>
    </source>
</evidence>
<name>A0A392RS87_9FABA</name>
<keyword evidence="2" id="KW-1185">Reference proteome</keyword>
<sequence length="64" mass="7426">VSDVFIPSKTTKSGQRFGFVRSRAVPDMEEFLSKLQDIWLGAFKLRINISRFRRDSPSPRSPLR</sequence>
<reference evidence="1 2" key="1">
    <citation type="journal article" date="2018" name="Front. Plant Sci.">
        <title>Red Clover (Trifolium pratense) and Zigzag Clover (T. medium) - A Picture of Genomic Similarities and Differences.</title>
        <authorList>
            <person name="Dluhosova J."/>
            <person name="Istvanek J."/>
            <person name="Nedelnik J."/>
            <person name="Repkova J."/>
        </authorList>
    </citation>
    <scope>NUCLEOTIDE SEQUENCE [LARGE SCALE GENOMIC DNA]</scope>
    <source>
        <strain evidence="2">cv. 10/8</strain>
        <tissue evidence="1">Leaf</tissue>
    </source>
</reference>
<dbReference type="AlphaFoldDB" id="A0A392RS87"/>
<comment type="caution">
    <text evidence="1">The sequence shown here is derived from an EMBL/GenBank/DDBJ whole genome shotgun (WGS) entry which is preliminary data.</text>
</comment>
<organism evidence="1 2">
    <name type="scientific">Trifolium medium</name>
    <dbReference type="NCBI Taxonomy" id="97028"/>
    <lineage>
        <taxon>Eukaryota</taxon>
        <taxon>Viridiplantae</taxon>
        <taxon>Streptophyta</taxon>
        <taxon>Embryophyta</taxon>
        <taxon>Tracheophyta</taxon>
        <taxon>Spermatophyta</taxon>
        <taxon>Magnoliopsida</taxon>
        <taxon>eudicotyledons</taxon>
        <taxon>Gunneridae</taxon>
        <taxon>Pentapetalae</taxon>
        <taxon>rosids</taxon>
        <taxon>fabids</taxon>
        <taxon>Fabales</taxon>
        <taxon>Fabaceae</taxon>
        <taxon>Papilionoideae</taxon>
        <taxon>50 kb inversion clade</taxon>
        <taxon>NPAAA clade</taxon>
        <taxon>Hologalegina</taxon>
        <taxon>IRL clade</taxon>
        <taxon>Trifolieae</taxon>
        <taxon>Trifolium</taxon>
    </lineage>
</organism>
<feature type="non-terminal residue" evidence="1">
    <location>
        <position position="1"/>
    </location>
</feature>
<protein>
    <submittedName>
        <fullName evidence="1">Uncharacterized protein</fullName>
    </submittedName>
</protein>